<proteinExistence type="predicted"/>
<dbReference type="Proteomes" id="UP000827872">
    <property type="component" value="Linkage Group LG05"/>
</dbReference>
<organism evidence="1 2">
    <name type="scientific">Sphaerodactylus townsendi</name>
    <dbReference type="NCBI Taxonomy" id="933632"/>
    <lineage>
        <taxon>Eukaryota</taxon>
        <taxon>Metazoa</taxon>
        <taxon>Chordata</taxon>
        <taxon>Craniata</taxon>
        <taxon>Vertebrata</taxon>
        <taxon>Euteleostomi</taxon>
        <taxon>Lepidosauria</taxon>
        <taxon>Squamata</taxon>
        <taxon>Bifurcata</taxon>
        <taxon>Gekkota</taxon>
        <taxon>Sphaerodactylidae</taxon>
        <taxon>Sphaerodactylus</taxon>
    </lineage>
</organism>
<accession>A0ACB8F2I3</accession>
<sequence>MDVQRKLLEFLIPSDAFAHALLHAGKGDWLMPIGGLEACSECQVDLIQLEIGRSSRPPAILIMGQMIHGEDVCPQKVAKLNLQTQRQSTSERSNRDCQIDQHHRNQCQYCRLKKCFRVGMRKEVVQRGRDLLPLHSSCQPKRHAQREYQAMGKPVSNWISQLLRARSRTSTARFSSQYAQQGSVDGH</sequence>
<evidence type="ECO:0000313" key="1">
    <source>
        <dbReference type="EMBL" id="KAH7999352.1"/>
    </source>
</evidence>
<keyword evidence="2" id="KW-1185">Reference proteome</keyword>
<gene>
    <name evidence="1" type="ORF">K3G42_009120</name>
</gene>
<reference evidence="1" key="1">
    <citation type="submission" date="2021-08" db="EMBL/GenBank/DDBJ databases">
        <title>The first chromosome-level gecko genome reveals the dynamic sex chromosomes of Neotropical dwarf geckos (Sphaerodactylidae: Sphaerodactylus).</title>
        <authorList>
            <person name="Pinto B.J."/>
            <person name="Keating S.E."/>
            <person name="Gamble T."/>
        </authorList>
    </citation>
    <scope>NUCLEOTIDE SEQUENCE</scope>
    <source>
        <strain evidence="1">TG3544</strain>
    </source>
</reference>
<protein>
    <submittedName>
        <fullName evidence="1">Uncharacterized protein</fullName>
    </submittedName>
</protein>
<name>A0ACB8F2I3_9SAUR</name>
<comment type="caution">
    <text evidence="1">The sequence shown here is derived from an EMBL/GenBank/DDBJ whole genome shotgun (WGS) entry which is preliminary data.</text>
</comment>
<evidence type="ECO:0000313" key="2">
    <source>
        <dbReference type="Proteomes" id="UP000827872"/>
    </source>
</evidence>
<dbReference type="EMBL" id="CM037618">
    <property type="protein sequence ID" value="KAH7999352.1"/>
    <property type="molecule type" value="Genomic_DNA"/>
</dbReference>